<organism evidence="3 4">
    <name type="scientific">Hypericibacter adhaerens</name>
    <dbReference type="NCBI Taxonomy" id="2602016"/>
    <lineage>
        <taxon>Bacteria</taxon>
        <taxon>Pseudomonadati</taxon>
        <taxon>Pseudomonadota</taxon>
        <taxon>Alphaproteobacteria</taxon>
        <taxon>Rhodospirillales</taxon>
        <taxon>Dongiaceae</taxon>
        <taxon>Hypericibacter</taxon>
    </lineage>
</organism>
<feature type="region of interest" description="Disordered" evidence="2">
    <location>
        <begin position="137"/>
        <end position="186"/>
    </location>
</feature>
<protein>
    <recommendedName>
        <fullName evidence="5">Transporter</fullName>
    </recommendedName>
</protein>
<feature type="compositionally biased region" description="Basic and acidic residues" evidence="2">
    <location>
        <begin position="177"/>
        <end position="186"/>
    </location>
</feature>
<sequence length="485" mass="51525">MARRSSALPGTGRQGEADTHGRRRWSALTAATSIAIWLVFVAPALAQDASGTGSANAGASTGDIAAMLRRQQQMIDEQARKLEEQARLLQQQEQALRQQQTQIDDLQRQSAGGATFLLPATMAMPDLDTQNTPYLRTDEVIPVPPDTGETPPAGSPSGTPPAGTAPSGTPPSGGTAEEQRPESERPPEQLLVERGGVLLPAGTLQLEPSIEYDYYSNSNVAINGFTIFDAIVIGNVRVDEVNRNVVTAAATARYGVTDRVQVEARVPYVYRKDSTTFGVGTGTQQEFQTDGYDIGDVQLTASYQPIIGDGALIPDTILRVFTRLPTGRDAFGIGTEDIGNNRTVLKEPPTGTGFYGVGAGFTLVWRVDPVVFFGGFSYTGNLSDDKGASGNIDPGDTYEFYGGINVALSELVSMNLSFDDQLTSSTTQNGDKVVNTDFTDARLILGTSVGVAPGTTLTFNASAGLTDQSPDFAFTISLPITFSIF</sequence>
<feature type="region of interest" description="Disordered" evidence="2">
    <location>
        <begin position="1"/>
        <end position="22"/>
    </location>
</feature>
<evidence type="ECO:0000313" key="4">
    <source>
        <dbReference type="Proteomes" id="UP000325797"/>
    </source>
</evidence>
<evidence type="ECO:0000313" key="3">
    <source>
        <dbReference type="EMBL" id="QEX22000.1"/>
    </source>
</evidence>
<dbReference type="RefSeq" id="WP_151116980.1">
    <property type="nucleotide sequence ID" value="NZ_CP042582.1"/>
</dbReference>
<accession>A0A5J6N082</accession>
<feature type="coiled-coil region" evidence="1">
    <location>
        <begin position="65"/>
        <end position="109"/>
    </location>
</feature>
<dbReference type="OrthoDB" id="5297564at2"/>
<dbReference type="KEGG" id="hadh:FRZ61_19290"/>
<name>A0A5J6N082_9PROT</name>
<evidence type="ECO:0000256" key="2">
    <source>
        <dbReference type="SAM" id="MobiDB-lite"/>
    </source>
</evidence>
<proteinExistence type="predicted"/>
<gene>
    <name evidence="3" type="ORF">FRZ61_19290</name>
</gene>
<evidence type="ECO:0000256" key="1">
    <source>
        <dbReference type="SAM" id="Coils"/>
    </source>
</evidence>
<dbReference type="Proteomes" id="UP000325797">
    <property type="component" value="Chromosome"/>
</dbReference>
<keyword evidence="4" id="KW-1185">Reference proteome</keyword>
<keyword evidence="1" id="KW-0175">Coiled coil</keyword>
<dbReference type="AlphaFoldDB" id="A0A5J6N082"/>
<evidence type="ECO:0008006" key="5">
    <source>
        <dbReference type="Google" id="ProtNLM"/>
    </source>
</evidence>
<dbReference type="EMBL" id="CP042582">
    <property type="protein sequence ID" value="QEX22000.1"/>
    <property type="molecule type" value="Genomic_DNA"/>
</dbReference>
<reference evidence="3 4" key="1">
    <citation type="submission" date="2019-08" db="EMBL/GenBank/DDBJ databases">
        <title>Hyperibacter terrae gen. nov., sp. nov. and Hyperibacter viscosus sp. nov., two new members in the family Rhodospirillaceae isolated from the rhizosphere of Hypericum perforatum.</title>
        <authorList>
            <person name="Noviana Z."/>
        </authorList>
    </citation>
    <scope>NUCLEOTIDE SEQUENCE [LARGE SCALE GENOMIC DNA]</scope>
    <source>
        <strain evidence="3 4">R5959</strain>
    </source>
</reference>
<feature type="compositionally biased region" description="Low complexity" evidence="2">
    <location>
        <begin position="147"/>
        <end position="176"/>
    </location>
</feature>